<keyword evidence="1" id="KW-0812">Transmembrane</keyword>
<reference evidence="2" key="1">
    <citation type="submission" date="2009-08" db="EMBL/GenBank/DDBJ databases">
        <authorList>
            <person name="Cheung F."/>
            <person name="Xiao Y."/>
            <person name="Chan A."/>
            <person name="Moskal W."/>
            <person name="Town C.D."/>
        </authorList>
    </citation>
    <scope>NUCLEOTIDE SEQUENCE</scope>
</reference>
<dbReference type="EMBL" id="BT098267">
    <property type="protein sequence ID" value="ACU23489.1"/>
    <property type="molecule type" value="mRNA"/>
</dbReference>
<evidence type="ECO:0000256" key="1">
    <source>
        <dbReference type="SAM" id="Phobius"/>
    </source>
</evidence>
<organism evidence="2">
    <name type="scientific">Glycine max</name>
    <name type="common">Soybean</name>
    <name type="synonym">Glycine hispida</name>
    <dbReference type="NCBI Taxonomy" id="3847"/>
    <lineage>
        <taxon>Eukaryota</taxon>
        <taxon>Viridiplantae</taxon>
        <taxon>Streptophyta</taxon>
        <taxon>Embryophyta</taxon>
        <taxon>Tracheophyta</taxon>
        <taxon>Spermatophyta</taxon>
        <taxon>Magnoliopsida</taxon>
        <taxon>eudicotyledons</taxon>
        <taxon>Gunneridae</taxon>
        <taxon>Pentapetalae</taxon>
        <taxon>rosids</taxon>
        <taxon>fabids</taxon>
        <taxon>Fabales</taxon>
        <taxon>Fabaceae</taxon>
        <taxon>Papilionoideae</taxon>
        <taxon>50 kb inversion clade</taxon>
        <taxon>NPAAA clade</taxon>
        <taxon>indigoferoid/millettioid clade</taxon>
        <taxon>Phaseoleae</taxon>
        <taxon>Glycine</taxon>
        <taxon>Glycine subgen. Soja</taxon>
    </lineage>
</organism>
<keyword evidence="1" id="KW-1133">Transmembrane helix</keyword>
<name>C6TKP9_SOYBN</name>
<protein>
    <submittedName>
        <fullName evidence="2">Uncharacterized protein</fullName>
    </submittedName>
</protein>
<keyword evidence="1" id="KW-0472">Membrane</keyword>
<feature type="transmembrane region" description="Helical" evidence="1">
    <location>
        <begin position="58"/>
        <end position="77"/>
    </location>
</feature>
<dbReference type="AlphaFoldDB" id="C6TKP9"/>
<sequence>MILRTRIIVSGGEFTSGGRLIWRTWESQAFVHHPLINLFFNFNFYNSNNIYLCCKLQLMMITYIFTLVIFFVGSVSLRDSYS</sequence>
<accession>C6TKP9</accession>
<dbReference type="ExpressionAtlas" id="C6TKP9">
    <property type="expression patterns" value="baseline and differential"/>
</dbReference>
<proteinExistence type="evidence at transcript level"/>
<evidence type="ECO:0000313" key="2">
    <source>
        <dbReference type="EMBL" id="ACU23489.1"/>
    </source>
</evidence>